<gene>
    <name evidence="7" type="ORF">HCN44_008162</name>
</gene>
<dbReference type="SMART" id="SM00320">
    <property type="entry name" value="WD40"/>
    <property type="match status" value="7"/>
</dbReference>
<name>A0A834XLN2_APHGI</name>
<dbReference type="PRINTS" id="PR00320">
    <property type="entry name" value="GPROTEINBRPT"/>
</dbReference>
<dbReference type="Pfam" id="PF00400">
    <property type="entry name" value="WD40"/>
    <property type="match status" value="4"/>
</dbReference>
<dbReference type="InterPro" id="IPR039241">
    <property type="entry name" value="Rrp9-like"/>
</dbReference>
<keyword evidence="8" id="KW-1185">Reference proteome</keyword>
<feature type="repeat" description="WD" evidence="5">
    <location>
        <begin position="359"/>
        <end position="391"/>
    </location>
</feature>
<keyword evidence="4" id="KW-0539">Nucleus</keyword>
<dbReference type="InterPro" id="IPR015943">
    <property type="entry name" value="WD40/YVTN_repeat-like_dom_sf"/>
</dbReference>
<dbReference type="PANTHER" id="PTHR19865:SF0">
    <property type="entry name" value="U3 SMALL NUCLEOLAR RNA-INTERACTING PROTEIN 2"/>
    <property type="match status" value="1"/>
</dbReference>
<dbReference type="AlphaFoldDB" id="A0A834XLN2"/>
<dbReference type="PROSITE" id="PS50082">
    <property type="entry name" value="WD_REPEATS_2"/>
    <property type="match status" value="4"/>
</dbReference>
<evidence type="ECO:0000313" key="8">
    <source>
        <dbReference type="Proteomes" id="UP000639338"/>
    </source>
</evidence>
<feature type="region of interest" description="Disordered" evidence="6">
    <location>
        <begin position="1"/>
        <end position="74"/>
    </location>
</feature>
<comment type="subcellular location">
    <subcellularLocation>
        <location evidence="1">Nucleus</location>
    </subcellularLocation>
</comment>
<dbReference type="FunFam" id="2.130.10.10:FF:000509">
    <property type="entry name" value="U3 small nucleolar RNA-interacting protein"/>
    <property type="match status" value="1"/>
</dbReference>
<comment type="caution">
    <text evidence="7">The sequence shown here is derived from an EMBL/GenBank/DDBJ whole genome shotgun (WGS) entry which is preliminary data.</text>
</comment>
<evidence type="ECO:0000256" key="5">
    <source>
        <dbReference type="PROSITE-ProRule" id="PRU00221"/>
    </source>
</evidence>
<keyword evidence="2 5" id="KW-0853">WD repeat</keyword>
<dbReference type="OrthoDB" id="189968at2759"/>
<dbReference type="GO" id="GO:0034511">
    <property type="term" value="F:U3 snoRNA binding"/>
    <property type="evidence" value="ECO:0007669"/>
    <property type="project" value="InterPro"/>
</dbReference>
<dbReference type="Gene3D" id="2.130.10.10">
    <property type="entry name" value="YVTN repeat-like/Quinoprotein amine dehydrogenase"/>
    <property type="match status" value="1"/>
</dbReference>
<feature type="repeat" description="WD" evidence="5">
    <location>
        <begin position="227"/>
        <end position="268"/>
    </location>
</feature>
<dbReference type="PROSITE" id="PS50294">
    <property type="entry name" value="WD_REPEATS_REGION"/>
    <property type="match status" value="3"/>
</dbReference>
<dbReference type="InterPro" id="IPR001680">
    <property type="entry name" value="WD40_rpt"/>
</dbReference>
<keyword evidence="3" id="KW-0677">Repeat</keyword>
<dbReference type="InterPro" id="IPR036322">
    <property type="entry name" value="WD40_repeat_dom_sf"/>
</dbReference>
<reference evidence="7 8" key="1">
    <citation type="submission" date="2020-08" db="EMBL/GenBank/DDBJ databases">
        <title>Aphidius gifuensis genome sequencing and assembly.</title>
        <authorList>
            <person name="Du Z."/>
        </authorList>
    </citation>
    <scope>NUCLEOTIDE SEQUENCE [LARGE SCALE GENOMIC DNA]</scope>
    <source>
        <strain evidence="7">YNYX2018</strain>
        <tissue evidence="7">Adults</tissue>
    </source>
</reference>
<protein>
    <recommendedName>
        <fullName evidence="9">U3 small nucleolar RNA-interacting protein 2</fullName>
    </recommendedName>
</protein>
<dbReference type="Proteomes" id="UP000639338">
    <property type="component" value="Unassembled WGS sequence"/>
</dbReference>
<feature type="repeat" description="WD" evidence="5">
    <location>
        <begin position="269"/>
        <end position="310"/>
    </location>
</feature>
<evidence type="ECO:0000313" key="7">
    <source>
        <dbReference type="EMBL" id="KAF7989488.1"/>
    </source>
</evidence>
<dbReference type="EMBL" id="JACMRX010000005">
    <property type="protein sequence ID" value="KAF7989488.1"/>
    <property type="molecule type" value="Genomic_DNA"/>
</dbReference>
<dbReference type="PANTHER" id="PTHR19865">
    <property type="entry name" value="U3 SMALL NUCLEOLAR RNA INTERACTING PROTEIN 2"/>
    <property type="match status" value="1"/>
</dbReference>
<dbReference type="CDD" id="cd00200">
    <property type="entry name" value="WD40"/>
    <property type="match status" value="1"/>
</dbReference>
<organism evidence="7 8">
    <name type="scientific">Aphidius gifuensis</name>
    <name type="common">Parasitoid wasp</name>
    <dbReference type="NCBI Taxonomy" id="684658"/>
    <lineage>
        <taxon>Eukaryota</taxon>
        <taxon>Metazoa</taxon>
        <taxon>Ecdysozoa</taxon>
        <taxon>Arthropoda</taxon>
        <taxon>Hexapoda</taxon>
        <taxon>Insecta</taxon>
        <taxon>Pterygota</taxon>
        <taxon>Neoptera</taxon>
        <taxon>Endopterygota</taxon>
        <taxon>Hymenoptera</taxon>
        <taxon>Apocrita</taxon>
        <taxon>Ichneumonoidea</taxon>
        <taxon>Braconidae</taxon>
        <taxon>Aphidiinae</taxon>
        <taxon>Aphidius</taxon>
    </lineage>
</organism>
<evidence type="ECO:0008006" key="9">
    <source>
        <dbReference type="Google" id="ProtNLM"/>
    </source>
</evidence>
<evidence type="ECO:0000256" key="2">
    <source>
        <dbReference type="ARBA" id="ARBA00022574"/>
    </source>
</evidence>
<dbReference type="GO" id="GO:0032040">
    <property type="term" value="C:small-subunit processome"/>
    <property type="evidence" value="ECO:0007669"/>
    <property type="project" value="TreeGrafter"/>
</dbReference>
<accession>A0A834XLN2</accession>
<evidence type="ECO:0000256" key="3">
    <source>
        <dbReference type="ARBA" id="ARBA00022737"/>
    </source>
</evidence>
<dbReference type="PROSITE" id="PS00678">
    <property type="entry name" value="WD_REPEATS_1"/>
    <property type="match status" value="1"/>
</dbReference>
<evidence type="ECO:0000256" key="6">
    <source>
        <dbReference type="SAM" id="MobiDB-lite"/>
    </source>
</evidence>
<sequence>MSFFMRNKTAKGPNKRKVDEQQKGHGTKFTNKKKKFNELDNESIASSDEEYAEQNKRDDELSNSSEDDHETAQEKKLRLCKKRLEEMQEYENDKAEFNEGAIAKRLREEYLEDKGKLRKTVADNYTGYDSFIYLKCKDHKQSITSICISSDGKYLFSGSKDGSIVKWSLDNNIKIKSIPGKGKLPDGIKTVVCLAVSTNGKFLVAGDIGTKLIKVFNAETMEFIKNLQGHRGYVTGLVFRKDTSTLYSAADDRCVKVWNLDDMAYVESLFGHNMSITSIDALARERAITSGGFDNSIRVWKIVEESQLIFNDTGNFIEAVKLINEEYFLSAGDGNLCLWGSMKKKPLCTVLNAHGNDDKNGESRWITSIATLINTDLVASGSNNGTVKVWKCSNSFRSLNLLFEVNIIGFINSMVFTPDGMNLIVGVGKEPRLARWTTMREANNRIVIIPFVKKIA</sequence>
<dbReference type="InterPro" id="IPR020472">
    <property type="entry name" value="WD40_PAC1"/>
</dbReference>
<dbReference type="InterPro" id="IPR019775">
    <property type="entry name" value="WD40_repeat_CS"/>
</dbReference>
<evidence type="ECO:0000256" key="1">
    <source>
        <dbReference type="ARBA" id="ARBA00004123"/>
    </source>
</evidence>
<evidence type="ECO:0000256" key="4">
    <source>
        <dbReference type="ARBA" id="ARBA00023242"/>
    </source>
</evidence>
<dbReference type="SUPFAM" id="SSF50978">
    <property type="entry name" value="WD40 repeat-like"/>
    <property type="match status" value="1"/>
</dbReference>
<feature type="repeat" description="WD" evidence="5">
    <location>
        <begin position="136"/>
        <end position="177"/>
    </location>
</feature>
<proteinExistence type="predicted"/>